<dbReference type="InterPro" id="IPR036397">
    <property type="entry name" value="RNaseH_sf"/>
</dbReference>
<dbReference type="Proteomes" id="UP001597044">
    <property type="component" value="Unassembled WGS sequence"/>
</dbReference>
<dbReference type="Pfam" id="PF16473">
    <property type="entry name" value="Rv2179c-like"/>
    <property type="match status" value="1"/>
</dbReference>
<sequence>MKLSQWWQVIRRPLPAWWPQSAALDETLLASDRIIILDTETSGFSAQQDQLLSLAAVTYEAGALSMGEQWYATLNTSDAQGLGDSVLVHRLTASQLADGMDLNEGITTLAQFVGAAPVLAYHHGHDRSFIKAAMYRSGYPMLPWRWLEAADVFALAWPAAGLEQASLDDWLQWHEIVVEERHHALEDAWLTAMLWLKAVPALAAQGITTRVKLVKAMQSKRALIRQRAG</sequence>
<name>A0ABW3HJ94_9GAMM</name>
<keyword evidence="5" id="KW-1185">Reference proteome</keyword>
<keyword evidence="2" id="KW-0269">Exonuclease</keyword>
<dbReference type="InterPro" id="IPR033390">
    <property type="entry name" value="Rv2179c-like"/>
</dbReference>
<evidence type="ECO:0000256" key="2">
    <source>
        <dbReference type="ARBA" id="ARBA00022839"/>
    </source>
</evidence>
<keyword evidence="2" id="KW-0378">Hydrolase</keyword>
<evidence type="ECO:0000259" key="3">
    <source>
        <dbReference type="SMART" id="SM00479"/>
    </source>
</evidence>
<gene>
    <name evidence="4" type="ORF">ACFQ0F_10575</name>
</gene>
<keyword evidence="1" id="KW-0540">Nuclease</keyword>
<reference evidence="5" key="1">
    <citation type="journal article" date="2019" name="Int. J. Syst. Evol. Microbiol.">
        <title>The Global Catalogue of Microorganisms (GCM) 10K type strain sequencing project: providing services to taxonomists for standard genome sequencing and annotation.</title>
        <authorList>
            <consortium name="The Broad Institute Genomics Platform"/>
            <consortium name="The Broad Institute Genome Sequencing Center for Infectious Disease"/>
            <person name="Wu L."/>
            <person name="Ma J."/>
        </authorList>
    </citation>
    <scope>NUCLEOTIDE SEQUENCE [LARGE SCALE GENOMIC DNA]</scope>
    <source>
        <strain evidence="5">CCUG 63419</strain>
    </source>
</reference>
<proteinExistence type="predicted"/>
<evidence type="ECO:0000313" key="5">
    <source>
        <dbReference type="Proteomes" id="UP001597044"/>
    </source>
</evidence>
<dbReference type="RefSeq" id="WP_379071891.1">
    <property type="nucleotide sequence ID" value="NZ_JBHTIT010000001.1"/>
</dbReference>
<evidence type="ECO:0000313" key="4">
    <source>
        <dbReference type="EMBL" id="MFD0950828.1"/>
    </source>
</evidence>
<dbReference type="InterPro" id="IPR012337">
    <property type="entry name" value="RNaseH-like_sf"/>
</dbReference>
<feature type="domain" description="Exonuclease" evidence="3">
    <location>
        <begin position="33"/>
        <end position="204"/>
    </location>
</feature>
<evidence type="ECO:0000256" key="1">
    <source>
        <dbReference type="ARBA" id="ARBA00022722"/>
    </source>
</evidence>
<dbReference type="InterPro" id="IPR013520">
    <property type="entry name" value="Ribonucl_H"/>
</dbReference>
<dbReference type="EMBL" id="JBHTIT010000001">
    <property type="protein sequence ID" value="MFD0950828.1"/>
    <property type="molecule type" value="Genomic_DNA"/>
</dbReference>
<accession>A0ABW3HJ94</accession>
<dbReference type="Gene3D" id="3.30.420.10">
    <property type="entry name" value="Ribonuclease H-like superfamily/Ribonuclease H"/>
    <property type="match status" value="1"/>
</dbReference>
<dbReference type="SMART" id="SM00479">
    <property type="entry name" value="EXOIII"/>
    <property type="match status" value="1"/>
</dbReference>
<comment type="caution">
    <text evidence="4">The sequence shown here is derived from an EMBL/GenBank/DDBJ whole genome shotgun (WGS) entry which is preliminary data.</text>
</comment>
<dbReference type="SUPFAM" id="SSF53098">
    <property type="entry name" value="Ribonuclease H-like"/>
    <property type="match status" value="1"/>
</dbReference>
<organism evidence="4 5">
    <name type="scientific">Paraperlucidibaca wandonensis</name>
    <dbReference type="NCBI Taxonomy" id="1268273"/>
    <lineage>
        <taxon>Bacteria</taxon>
        <taxon>Pseudomonadati</taxon>
        <taxon>Pseudomonadota</taxon>
        <taxon>Gammaproteobacteria</taxon>
        <taxon>Moraxellales</taxon>
        <taxon>Moraxellaceae</taxon>
        <taxon>Paraperlucidibaca</taxon>
    </lineage>
</organism>
<dbReference type="CDD" id="cd06127">
    <property type="entry name" value="DEDDh"/>
    <property type="match status" value="1"/>
</dbReference>
<protein>
    <submittedName>
        <fullName evidence="4">3'-5' exoribonuclease domain-containing protein</fullName>
    </submittedName>
</protein>